<evidence type="ECO:0000259" key="3">
    <source>
        <dbReference type="SMART" id="SM01318"/>
    </source>
</evidence>
<gene>
    <name evidence="4" type="ORF">TCEB3V08_LOCUS4252</name>
</gene>
<dbReference type="Pfam" id="PF15430">
    <property type="entry name" value="SVWC"/>
    <property type="match status" value="1"/>
</dbReference>
<name>A0A7R9GUG7_TIMCR</name>
<dbReference type="EMBL" id="OC317599">
    <property type="protein sequence ID" value="CAD7397906.1"/>
    <property type="molecule type" value="Genomic_DNA"/>
</dbReference>
<evidence type="ECO:0000313" key="4">
    <source>
        <dbReference type="EMBL" id="CAD7397906.1"/>
    </source>
</evidence>
<dbReference type="SMART" id="SM01318">
    <property type="entry name" value="SVWC"/>
    <property type="match status" value="1"/>
</dbReference>
<sequence length="215" mass="24720">MPIQKPLHTALPSVHPTLRPPSSVNYKLNTIQRTLHSTDIRTSISPSSAVELNTTRALVKYSTEARYPGKCWDKELSKAFDPGDNWVKRGQCAEFSCNKFKETFYINKNGCGIQIFSRSMGCIVKVNTTVEYPECCPIHYCPKSKSSRFEHTIKEQRGFVDHSLIARRRSGRYYDLHSYYNTPMRVINLIHGRRGFGGSRAKDDEPKYGIQHWEN</sequence>
<evidence type="ECO:0000256" key="2">
    <source>
        <dbReference type="ARBA" id="ARBA00022525"/>
    </source>
</evidence>
<dbReference type="AlphaFoldDB" id="A0A7R9GUG7"/>
<accession>A0A7R9GUG7</accession>
<reference evidence="4" key="1">
    <citation type="submission" date="2020-11" db="EMBL/GenBank/DDBJ databases">
        <authorList>
            <person name="Tran Van P."/>
        </authorList>
    </citation>
    <scope>NUCLEOTIDE SEQUENCE</scope>
</reference>
<dbReference type="GO" id="GO:0005576">
    <property type="term" value="C:extracellular region"/>
    <property type="evidence" value="ECO:0007669"/>
    <property type="project" value="UniProtKB-SubCell"/>
</dbReference>
<dbReference type="InterPro" id="IPR029277">
    <property type="entry name" value="SVWC_dom"/>
</dbReference>
<protein>
    <recommendedName>
        <fullName evidence="3">Single domain-containing protein</fullName>
    </recommendedName>
</protein>
<organism evidence="4">
    <name type="scientific">Timema cristinae</name>
    <name type="common">Walking stick</name>
    <dbReference type="NCBI Taxonomy" id="61476"/>
    <lineage>
        <taxon>Eukaryota</taxon>
        <taxon>Metazoa</taxon>
        <taxon>Ecdysozoa</taxon>
        <taxon>Arthropoda</taxon>
        <taxon>Hexapoda</taxon>
        <taxon>Insecta</taxon>
        <taxon>Pterygota</taxon>
        <taxon>Neoptera</taxon>
        <taxon>Polyneoptera</taxon>
        <taxon>Phasmatodea</taxon>
        <taxon>Timematodea</taxon>
        <taxon>Timematoidea</taxon>
        <taxon>Timematidae</taxon>
        <taxon>Timema</taxon>
    </lineage>
</organism>
<keyword evidence="2" id="KW-0964">Secreted</keyword>
<feature type="domain" description="Single" evidence="3">
    <location>
        <begin position="71"/>
        <end position="141"/>
    </location>
</feature>
<proteinExistence type="predicted"/>
<comment type="subcellular location">
    <subcellularLocation>
        <location evidence="1">Secreted</location>
    </subcellularLocation>
</comment>
<evidence type="ECO:0000256" key="1">
    <source>
        <dbReference type="ARBA" id="ARBA00004613"/>
    </source>
</evidence>